<name>A0A918D5N0_9ACTN</name>
<organism evidence="2 3">
    <name type="scientific">Streptomyces albiflavescens</name>
    <dbReference type="NCBI Taxonomy" id="1623582"/>
    <lineage>
        <taxon>Bacteria</taxon>
        <taxon>Bacillati</taxon>
        <taxon>Actinomycetota</taxon>
        <taxon>Actinomycetes</taxon>
        <taxon>Kitasatosporales</taxon>
        <taxon>Streptomycetaceae</taxon>
        <taxon>Streptomyces</taxon>
    </lineage>
</organism>
<proteinExistence type="predicted"/>
<evidence type="ECO:0000313" key="3">
    <source>
        <dbReference type="Proteomes" id="UP000600365"/>
    </source>
</evidence>
<accession>A0A918D5N0</accession>
<sequence length="68" mass="7073">MPSAAPIPAAAPAATTARRVGTNESGGRVCEGMAEGCKALLLGTAFRVVSLRREGRTCPWTKEGEELD</sequence>
<dbReference type="EMBL" id="BMMM01000007">
    <property type="protein sequence ID" value="GGN69213.1"/>
    <property type="molecule type" value="Genomic_DNA"/>
</dbReference>
<evidence type="ECO:0000313" key="2">
    <source>
        <dbReference type="EMBL" id="GGN69213.1"/>
    </source>
</evidence>
<dbReference type="AlphaFoldDB" id="A0A918D5N0"/>
<evidence type="ECO:0000256" key="1">
    <source>
        <dbReference type="SAM" id="MobiDB-lite"/>
    </source>
</evidence>
<comment type="caution">
    <text evidence="2">The sequence shown here is derived from an EMBL/GenBank/DDBJ whole genome shotgun (WGS) entry which is preliminary data.</text>
</comment>
<dbReference type="Proteomes" id="UP000600365">
    <property type="component" value="Unassembled WGS sequence"/>
</dbReference>
<feature type="compositionally biased region" description="Low complexity" evidence="1">
    <location>
        <begin position="1"/>
        <end position="17"/>
    </location>
</feature>
<reference evidence="2 3" key="1">
    <citation type="journal article" date="2014" name="Int. J. Syst. Evol. Microbiol.">
        <title>Complete genome sequence of Corynebacterium casei LMG S-19264T (=DSM 44701T), isolated from a smear-ripened cheese.</title>
        <authorList>
            <consortium name="US DOE Joint Genome Institute (JGI-PGF)"/>
            <person name="Walter F."/>
            <person name="Albersmeier A."/>
            <person name="Kalinowski J."/>
            <person name="Ruckert C."/>
        </authorList>
    </citation>
    <scope>NUCLEOTIDE SEQUENCE [LARGE SCALE GENOMIC DNA]</scope>
    <source>
        <strain evidence="2 3">CGMCC 4.7111</strain>
    </source>
</reference>
<feature type="region of interest" description="Disordered" evidence="1">
    <location>
        <begin position="1"/>
        <end position="26"/>
    </location>
</feature>
<gene>
    <name evidence="2" type="ORF">GCM10011579_043310</name>
</gene>
<keyword evidence="3" id="KW-1185">Reference proteome</keyword>
<protein>
    <submittedName>
        <fullName evidence="2">Uncharacterized protein</fullName>
    </submittedName>
</protein>